<sequence length="562" mass="62045">MNIPLFFSLTIHFLFLEETFKKMKNILFATVLALSMLSCATKQEADVIVYNAKIYTVDADFSKGNSIAIKDGKFLAVGDKEKIFQDFNAANQLDAEGKTIVPGLIDAHCHFYGLGLNQQVVDLVGTSSFEEILEKVVAFQKENPTNFIRGRGWDQNDWETKTFPTKDKLDSLFPDTPVALERVDGHAYLVNKKALELAGIDGTTEVNGGEIVTKSGRPTGVLVDNPMALVDQVAPKPNRSTQIQALKAAEQLCFNYGLTTVNDAGLNKSTIELIDSLQQTGDLSIRVYAMISNTAENLDYYLDKGIIKTDRLNVRSVKVYGDGALGSRGAALKEPYSDHDGHFGAMITPVHDIESLAERIAATEYQMNTHAIGDSANVVVLRAYEKALAGKKDRRWKVEHAQVVSEDDFDYFAKGIIPSVQPTHATSDMYWAEDRLGPDRVEGAYAFKKLLDKAGIVALGTDFPVERVSPFLTFYAAVARQDLEEYPEGGFQMKDALSREETLKGMTIWAAYSNFEEAEKGSIEVGKVADFVILSDDIMTIPANRIPSIKAEQVFVDGKQVK</sequence>
<dbReference type="Pfam" id="PF07969">
    <property type="entry name" value="Amidohydro_3"/>
    <property type="match status" value="1"/>
</dbReference>
<dbReference type="CDD" id="cd01300">
    <property type="entry name" value="YtcJ_like"/>
    <property type="match status" value="1"/>
</dbReference>
<dbReference type="Gene3D" id="3.20.20.140">
    <property type="entry name" value="Metal-dependent hydrolases"/>
    <property type="match status" value="1"/>
</dbReference>
<evidence type="ECO:0000259" key="1">
    <source>
        <dbReference type="Pfam" id="PF07969"/>
    </source>
</evidence>
<dbReference type="InterPro" id="IPR013108">
    <property type="entry name" value="Amidohydro_3"/>
</dbReference>
<dbReference type="SUPFAM" id="SSF51338">
    <property type="entry name" value="Composite domain of metallo-dependent hydrolases"/>
    <property type="match status" value="1"/>
</dbReference>
<evidence type="ECO:0000313" key="3">
    <source>
        <dbReference type="Proteomes" id="UP000184532"/>
    </source>
</evidence>
<dbReference type="Gene3D" id="2.30.40.10">
    <property type="entry name" value="Urease, subunit C, domain 1"/>
    <property type="match status" value="1"/>
</dbReference>
<reference evidence="3" key="1">
    <citation type="submission" date="2016-11" db="EMBL/GenBank/DDBJ databases">
        <authorList>
            <person name="Varghese N."/>
            <person name="Submissions S."/>
        </authorList>
    </citation>
    <scope>NUCLEOTIDE SEQUENCE [LARGE SCALE GENOMIC DNA]</scope>
    <source>
        <strain evidence="3">DSM 22638</strain>
    </source>
</reference>
<feature type="domain" description="Amidohydrolase 3" evidence="1">
    <location>
        <begin position="94"/>
        <end position="561"/>
    </location>
</feature>
<protein>
    <recommendedName>
        <fullName evidence="1">Amidohydrolase 3 domain-containing protein</fullName>
    </recommendedName>
</protein>
<name>A0A1M5NI23_9FLAO</name>
<dbReference type="AlphaFoldDB" id="A0A1M5NI23"/>
<gene>
    <name evidence="2" type="ORF">SAMN04488116_2806</name>
</gene>
<proteinExistence type="predicted"/>
<dbReference type="EMBL" id="FQWL01000005">
    <property type="protein sequence ID" value="SHG89105.1"/>
    <property type="molecule type" value="Genomic_DNA"/>
</dbReference>
<evidence type="ECO:0000313" key="2">
    <source>
        <dbReference type="EMBL" id="SHG89105.1"/>
    </source>
</evidence>
<keyword evidence="3" id="KW-1185">Reference proteome</keyword>
<dbReference type="Gene3D" id="3.10.310.70">
    <property type="match status" value="1"/>
</dbReference>
<dbReference type="PANTHER" id="PTHR22642">
    <property type="entry name" value="IMIDAZOLONEPROPIONASE"/>
    <property type="match status" value="1"/>
</dbReference>
<dbReference type="InterPro" id="IPR011059">
    <property type="entry name" value="Metal-dep_hydrolase_composite"/>
</dbReference>
<dbReference type="InterPro" id="IPR032466">
    <property type="entry name" value="Metal_Hydrolase"/>
</dbReference>
<accession>A0A1M5NI23</accession>
<dbReference type="Proteomes" id="UP000184532">
    <property type="component" value="Unassembled WGS sequence"/>
</dbReference>
<organism evidence="2 3">
    <name type="scientific">Flagellimonas flava</name>
    <dbReference type="NCBI Taxonomy" id="570519"/>
    <lineage>
        <taxon>Bacteria</taxon>
        <taxon>Pseudomonadati</taxon>
        <taxon>Bacteroidota</taxon>
        <taxon>Flavobacteriia</taxon>
        <taxon>Flavobacteriales</taxon>
        <taxon>Flavobacteriaceae</taxon>
        <taxon>Flagellimonas</taxon>
    </lineage>
</organism>
<dbReference type="GO" id="GO:0016810">
    <property type="term" value="F:hydrolase activity, acting on carbon-nitrogen (but not peptide) bonds"/>
    <property type="evidence" value="ECO:0007669"/>
    <property type="project" value="InterPro"/>
</dbReference>
<dbReference type="SUPFAM" id="SSF51556">
    <property type="entry name" value="Metallo-dependent hydrolases"/>
    <property type="match status" value="1"/>
</dbReference>
<dbReference type="InterPro" id="IPR033932">
    <property type="entry name" value="YtcJ-like"/>
</dbReference>
<dbReference type="PANTHER" id="PTHR22642:SF2">
    <property type="entry name" value="PROTEIN LONG AFTER FAR-RED 3"/>
    <property type="match status" value="1"/>
</dbReference>
<dbReference type="STRING" id="570519.SAMN04488116_2806"/>